<evidence type="ECO:0000313" key="2">
    <source>
        <dbReference type="EMBL" id="MEL0660746.1"/>
    </source>
</evidence>
<dbReference type="Proteomes" id="UP001366060">
    <property type="component" value="Unassembled WGS sequence"/>
</dbReference>
<sequence length="150" mass="17336">MRLSKRGWNNVLIFGVLLIIFIFNFSQQFRLSSTIPQRTVISSNLTIVEIETPDYVITRVGRNWQSKPSVGLSNNNLQQIINNWQTVPLDTLTVQNLPTSDFILKFFVTEQVQPIIVQLHQQQNDQYVLQVNENTFLSLPTEKLTSFLGR</sequence>
<dbReference type="EMBL" id="JBAKBA010000055">
    <property type="protein sequence ID" value="MEL0660746.1"/>
    <property type="molecule type" value="Genomic_DNA"/>
</dbReference>
<reference evidence="2 3" key="1">
    <citation type="submission" date="2024-02" db="EMBL/GenBank/DDBJ databases">
        <title>Bacteria isolated from the canopy kelp, Nereocystis luetkeana.</title>
        <authorList>
            <person name="Pfister C.A."/>
            <person name="Younker I.T."/>
            <person name="Light S.H."/>
        </authorList>
    </citation>
    <scope>NUCLEOTIDE SEQUENCE [LARGE SCALE GENOMIC DNA]</scope>
    <source>
        <strain evidence="2 3">TI.2.07</strain>
    </source>
</reference>
<feature type="transmembrane region" description="Helical" evidence="1">
    <location>
        <begin position="7"/>
        <end position="26"/>
    </location>
</feature>
<gene>
    <name evidence="2" type="ORF">V6255_16560</name>
</gene>
<comment type="caution">
    <text evidence="2">The sequence shown here is derived from an EMBL/GenBank/DDBJ whole genome shotgun (WGS) entry which is preliminary data.</text>
</comment>
<dbReference type="RefSeq" id="WP_341629142.1">
    <property type="nucleotide sequence ID" value="NZ_JBAKBA010000055.1"/>
</dbReference>
<keyword evidence="1" id="KW-0812">Transmembrane</keyword>
<accession>A0ABU9HG73</accession>
<keyword evidence="1" id="KW-0472">Membrane</keyword>
<evidence type="ECO:0000256" key="1">
    <source>
        <dbReference type="SAM" id="Phobius"/>
    </source>
</evidence>
<proteinExistence type="predicted"/>
<evidence type="ECO:0008006" key="4">
    <source>
        <dbReference type="Google" id="ProtNLM"/>
    </source>
</evidence>
<evidence type="ECO:0000313" key="3">
    <source>
        <dbReference type="Proteomes" id="UP001366060"/>
    </source>
</evidence>
<protein>
    <recommendedName>
        <fullName evidence="4">DUF4340 domain-containing protein</fullName>
    </recommendedName>
</protein>
<name>A0ABU9HG73_9GAMM</name>
<organism evidence="2 3">
    <name type="scientific">Psychromonas arctica</name>
    <dbReference type="NCBI Taxonomy" id="168275"/>
    <lineage>
        <taxon>Bacteria</taxon>
        <taxon>Pseudomonadati</taxon>
        <taxon>Pseudomonadota</taxon>
        <taxon>Gammaproteobacteria</taxon>
        <taxon>Alteromonadales</taxon>
        <taxon>Psychromonadaceae</taxon>
        <taxon>Psychromonas</taxon>
    </lineage>
</organism>
<keyword evidence="1" id="KW-1133">Transmembrane helix</keyword>
<keyword evidence="3" id="KW-1185">Reference proteome</keyword>